<name>A0AAP3UXZ1_9PROT</name>
<dbReference type="InterPro" id="IPR012349">
    <property type="entry name" value="Split_barrel_FMN-bd"/>
</dbReference>
<dbReference type="Gene3D" id="1.20.58.290">
    <property type="entry name" value="Hypothetical membrane protein ta0354_69_121"/>
    <property type="match status" value="1"/>
</dbReference>
<sequence length="189" mass="21451">MPFIRESIVTTSNEDGSAYIAPLGVIEQEPFLMIAPFVPSTTLENLRRHPFACISYVTDARIFAGCVTRRRRDWPVVPAERVTGWRLAAALAHAEVEVARVIEDPQRPRFLCRELHEATHAPFRGMNRAQAAVVEGAILVSRLHMLPADKIDREMAWLAIAVEKTAGEAELEAWGWIREAVERFREERH</sequence>
<dbReference type="Proteomes" id="UP001301140">
    <property type="component" value="Unassembled WGS sequence"/>
</dbReference>
<keyword evidence="4" id="KW-1185">Reference proteome</keyword>
<accession>A0AAP3UXZ1</accession>
<dbReference type="InterPro" id="IPR049288">
    <property type="entry name" value="DUF447_C"/>
</dbReference>
<dbReference type="RefSeq" id="WP_327787996.1">
    <property type="nucleotide sequence ID" value="NZ_JARGEQ010000025.1"/>
</dbReference>
<dbReference type="AlphaFoldDB" id="A0AAP3UXZ1"/>
<dbReference type="Gene3D" id="2.30.110.10">
    <property type="entry name" value="Electron Transport, Fmn-binding Protein, Chain A"/>
    <property type="match status" value="1"/>
</dbReference>
<evidence type="ECO:0000313" key="4">
    <source>
        <dbReference type="Proteomes" id="UP001301140"/>
    </source>
</evidence>
<dbReference type="InterPro" id="IPR007386">
    <property type="entry name" value="DUF447_N"/>
</dbReference>
<organism evidence="3 4">
    <name type="scientific">Marinimicrococcus flavescens</name>
    <dbReference type="NCBI Taxonomy" id="3031815"/>
    <lineage>
        <taxon>Bacteria</taxon>
        <taxon>Pseudomonadati</taxon>
        <taxon>Pseudomonadota</taxon>
        <taxon>Alphaproteobacteria</taxon>
        <taxon>Geminicoccales</taxon>
        <taxon>Geminicoccaceae</taxon>
        <taxon>Marinimicrococcus</taxon>
    </lineage>
</organism>
<evidence type="ECO:0000313" key="3">
    <source>
        <dbReference type="EMBL" id="MDF1585577.1"/>
    </source>
</evidence>
<comment type="caution">
    <text evidence="3">The sequence shown here is derived from an EMBL/GenBank/DDBJ whole genome shotgun (WGS) entry which is preliminary data.</text>
</comment>
<gene>
    <name evidence="3" type="ORF">PZ740_04145</name>
</gene>
<evidence type="ECO:0000259" key="1">
    <source>
        <dbReference type="Pfam" id="PF04289"/>
    </source>
</evidence>
<feature type="domain" description="DUF447" evidence="2">
    <location>
        <begin position="127"/>
        <end position="179"/>
    </location>
</feature>
<dbReference type="Pfam" id="PF04289">
    <property type="entry name" value="DUF447_N"/>
    <property type="match status" value="1"/>
</dbReference>
<dbReference type="SUPFAM" id="SSF50475">
    <property type="entry name" value="FMN-binding split barrel"/>
    <property type="match status" value="1"/>
</dbReference>
<reference evidence="3 4" key="1">
    <citation type="submission" date="2023-03" db="EMBL/GenBank/DDBJ databases">
        <title>YIM 152171 draft genome.</title>
        <authorList>
            <person name="Yang Z."/>
        </authorList>
    </citation>
    <scope>NUCLEOTIDE SEQUENCE [LARGE SCALE GENOMIC DNA]</scope>
    <source>
        <strain evidence="3 4">YIM 152171</strain>
    </source>
</reference>
<proteinExistence type="predicted"/>
<feature type="domain" description="DUF447" evidence="1">
    <location>
        <begin position="5"/>
        <end position="120"/>
    </location>
</feature>
<dbReference type="Pfam" id="PF20766">
    <property type="entry name" value="DUF447_C"/>
    <property type="match status" value="1"/>
</dbReference>
<evidence type="ECO:0000259" key="2">
    <source>
        <dbReference type="Pfam" id="PF20766"/>
    </source>
</evidence>
<protein>
    <submittedName>
        <fullName evidence="3">DUF447 family protein</fullName>
    </submittedName>
</protein>
<dbReference type="EMBL" id="JARGEQ010000025">
    <property type="protein sequence ID" value="MDF1585577.1"/>
    <property type="molecule type" value="Genomic_DNA"/>
</dbReference>